<keyword evidence="1" id="KW-1133">Transmembrane helix</keyword>
<keyword evidence="3" id="KW-1185">Reference proteome</keyword>
<reference evidence="2" key="1">
    <citation type="submission" date="2023-08" db="EMBL/GenBank/DDBJ databases">
        <title>A de novo genome assembly of Solanum verrucosum Schlechtendal, a Mexican diploid species geographically isolated from the other diploid A-genome species in potato relatives.</title>
        <authorList>
            <person name="Hosaka K."/>
        </authorList>
    </citation>
    <scope>NUCLEOTIDE SEQUENCE</scope>
    <source>
        <tissue evidence="2">Young leaves</tissue>
    </source>
</reference>
<dbReference type="EMBL" id="CP133622">
    <property type="protein sequence ID" value="WMV55748.1"/>
    <property type="molecule type" value="Genomic_DNA"/>
</dbReference>
<dbReference type="AlphaFoldDB" id="A0AAF0UZ58"/>
<keyword evidence="1" id="KW-0472">Membrane</keyword>
<keyword evidence="1" id="KW-0812">Transmembrane</keyword>
<accession>A0AAF0UZ58</accession>
<evidence type="ECO:0000313" key="2">
    <source>
        <dbReference type="EMBL" id="WMV55748.1"/>
    </source>
</evidence>
<evidence type="ECO:0000256" key="1">
    <source>
        <dbReference type="SAM" id="Phobius"/>
    </source>
</evidence>
<organism evidence="2 3">
    <name type="scientific">Solanum verrucosum</name>
    <dbReference type="NCBI Taxonomy" id="315347"/>
    <lineage>
        <taxon>Eukaryota</taxon>
        <taxon>Viridiplantae</taxon>
        <taxon>Streptophyta</taxon>
        <taxon>Embryophyta</taxon>
        <taxon>Tracheophyta</taxon>
        <taxon>Spermatophyta</taxon>
        <taxon>Magnoliopsida</taxon>
        <taxon>eudicotyledons</taxon>
        <taxon>Gunneridae</taxon>
        <taxon>Pentapetalae</taxon>
        <taxon>asterids</taxon>
        <taxon>lamiids</taxon>
        <taxon>Solanales</taxon>
        <taxon>Solanaceae</taxon>
        <taxon>Solanoideae</taxon>
        <taxon>Solaneae</taxon>
        <taxon>Solanum</taxon>
    </lineage>
</organism>
<dbReference type="Proteomes" id="UP001234989">
    <property type="component" value="Chromosome 11"/>
</dbReference>
<evidence type="ECO:0000313" key="3">
    <source>
        <dbReference type="Proteomes" id="UP001234989"/>
    </source>
</evidence>
<proteinExistence type="predicted"/>
<name>A0AAF0UZ58_SOLVR</name>
<feature type="transmembrane region" description="Helical" evidence="1">
    <location>
        <begin position="6"/>
        <end position="33"/>
    </location>
</feature>
<gene>
    <name evidence="2" type="ORF">MTR67_049133</name>
</gene>
<protein>
    <submittedName>
        <fullName evidence="2">Uncharacterized protein</fullName>
    </submittedName>
</protein>
<sequence>MAIAAAIILPIGLLFLLSGLIINFIQALLFILVRPFSKNIFRRINKEVAELLWLEIVWLFDWWANVKMSLCCSYTPRPEDIVTTTTLKASHISLLPYGPPNHCWDNPPSALVCTATAFIVPAFYGLTCPLWHGPVCFPEADKLPRQKSELSPHLIQVLVGRANCEDTFAVMNPPKSVFSLFQSSKMVQGAIKFS</sequence>